<evidence type="ECO:0000256" key="7">
    <source>
        <dbReference type="SAM" id="MobiDB-lite"/>
    </source>
</evidence>
<feature type="compositionally biased region" description="Basic and acidic residues" evidence="7">
    <location>
        <begin position="100"/>
        <end position="109"/>
    </location>
</feature>
<evidence type="ECO:0000259" key="8">
    <source>
        <dbReference type="Pfam" id="PF01728"/>
    </source>
</evidence>
<feature type="compositionally biased region" description="Basic and acidic residues" evidence="7">
    <location>
        <begin position="237"/>
        <end position="255"/>
    </location>
</feature>
<dbReference type="Proteomes" id="UP001360953">
    <property type="component" value="Unassembled WGS sequence"/>
</dbReference>
<dbReference type="EMBL" id="JBBPEH010000010">
    <property type="protein sequence ID" value="KAK7533230.1"/>
    <property type="molecule type" value="Genomic_DNA"/>
</dbReference>
<protein>
    <recommendedName>
        <fullName evidence="6">rRNA methyltransferase 2, mitochondrial</fullName>
    </recommendedName>
</protein>
<feature type="compositionally biased region" description="Basic and acidic residues" evidence="7">
    <location>
        <begin position="205"/>
        <end position="215"/>
    </location>
</feature>
<evidence type="ECO:0000313" key="9">
    <source>
        <dbReference type="EMBL" id="KAK7533230.1"/>
    </source>
</evidence>
<keyword evidence="4" id="KW-0808">Transferase</keyword>
<dbReference type="Gene3D" id="3.40.50.150">
    <property type="entry name" value="Vaccinia Virus protein VP39"/>
    <property type="match status" value="1"/>
</dbReference>
<dbReference type="SUPFAM" id="SSF53335">
    <property type="entry name" value="S-adenosyl-L-methionine-dependent methyltransferases"/>
    <property type="match status" value="1"/>
</dbReference>
<reference evidence="9 10" key="1">
    <citation type="submission" date="2024-04" db="EMBL/GenBank/DDBJ databases">
        <title>Phyllosticta paracitricarpa is synonymous to the EU quarantine fungus P. citricarpa based on phylogenomic analyses.</title>
        <authorList>
            <consortium name="Lawrence Berkeley National Laboratory"/>
            <person name="Van ingen-buijs V.A."/>
            <person name="Van westerhoven A.C."/>
            <person name="Haridas S."/>
            <person name="Skiadas P."/>
            <person name="Martin F."/>
            <person name="Groenewald J.Z."/>
            <person name="Crous P.W."/>
            <person name="Seidl M.F."/>
        </authorList>
    </citation>
    <scope>NUCLEOTIDE SEQUENCE [LARGE SCALE GENOMIC DNA]</scope>
    <source>
        <strain evidence="9 10">CPC 17464</strain>
    </source>
</reference>
<dbReference type="InterPro" id="IPR050082">
    <property type="entry name" value="RNA_methyltr_RlmE"/>
</dbReference>
<keyword evidence="10" id="KW-1185">Reference proteome</keyword>
<keyword evidence="3" id="KW-0489">Methyltransferase</keyword>
<comment type="similarity">
    <text evidence="1">Belongs to the class I-like SAM-binding methyltransferase superfamily. RNA methyltransferase RlmE family.</text>
</comment>
<dbReference type="GeneID" id="92034163"/>
<keyword evidence="2" id="KW-0698">rRNA processing</keyword>
<proteinExistence type="inferred from homology"/>
<evidence type="ECO:0000256" key="1">
    <source>
        <dbReference type="ARBA" id="ARBA00009258"/>
    </source>
</evidence>
<feature type="domain" description="Ribosomal RNA methyltransferase FtsJ" evidence="8">
    <location>
        <begin position="115"/>
        <end position="414"/>
    </location>
</feature>
<organism evidence="9 10">
    <name type="scientific">Phyllosticta citribraziliensis</name>
    <dbReference type="NCBI Taxonomy" id="989973"/>
    <lineage>
        <taxon>Eukaryota</taxon>
        <taxon>Fungi</taxon>
        <taxon>Dikarya</taxon>
        <taxon>Ascomycota</taxon>
        <taxon>Pezizomycotina</taxon>
        <taxon>Dothideomycetes</taxon>
        <taxon>Dothideomycetes incertae sedis</taxon>
        <taxon>Botryosphaeriales</taxon>
        <taxon>Phyllostictaceae</taxon>
        <taxon>Phyllosticta</taxon>
    </lineage>
</organism>
<feature type="compositionally biased region" description="Gly residues" evidence="7">
    <location>
        <begin position="431"/>
        <end position="440"/>
    </location>
</feature>
<accession>A0ABR1LDC3</accession>
<dbReference type="PANTHER" id="PTHR10920:SF18">
    <property type="entry name" value="RRNA METHYLTRANSFERASE 2, MITOCHONDRIAL"/>
    <property type="match status" value="1"/>
</dbReference>
<keyword evidence="5" id="KW-0949">S-adenosyl-L-methionine</keyword>
<dbReference type="Pfam" id="PF01728">
    <property type="entry name" value="FtsJ"/>
    <property type="match status" value="1"/>
</dbReference>
<dbReference type="InterPro" id="IPR015507">
    <property type="entry name" value="rRNA-MeTfrase_E"/>
</dbReference>
<evidence type="ECO:0000256" key="6">
    <source>
        <dbReference type="ARBA" id="ARBA00041184"/>
    </source>
</evidence>
<comment type="caution">
    <text evidence="9">The sequence shown here is derived from an EMBL/GenBank/DDBJ whole genome shotgun (WGS) entry which is preliminary data.</text>
</comment>
<feature type="region of interest" description="Disordered" evidence="7">
    <location>
        <begin position="423"/>
        <end position="448"/>
    </location>
</feature>
<dbReference type="HAMAP" id="MF_01547">
    <property type="entry name" value="RNA_methyltr_E"/>
    <property type="match status" value="1"/>
</dbReference>
<evidence type="ECO:0000256" key="2">
    <source>
        <dbReference type="ARBA" id="ARBA00022552"/>
    </source>
</evidence>
<feature type="compositionally biased region" description="Acidic residues" evidence="7">
    <location>
        <begin position="221"/>
        <end position="236"/>
    </location>
</feature>
<evidence type="ECO:0000256" key="5">
    <source>
        <dbReference type="ARBA" id="ARBA00022691"/>
    </source>
</evidence>
<evidence type="ECO:0000256" key="4">
    <source>
        <dbReference type="ARBA" id="ARBA00022679"/>
    </source>
</evidence>
<name>A0ABR1LDC3_9PEZI</name>
<evidence type="ECO:0000313" key="10">
    <source>
        <dbReference type="Proteomes" id="UP001360953"/>
    </source>
</evidence>
<dbReference type="PANTHER" id="PTHR10920">
    <property type="entry name" value="RIBOSOMAL RNA METHYLTRANSFERASE"/>
    <property type="match status" value="1"/>
</dbReference>
<sequence>MSRRPLHTPMCLTYPPPPTMLSLRLIRQLIDSTLLDRPVVSQCCRRSAAHLPPRPQTRLFASSSPARPLLPPHAQRPQCISRQDVRHKSNKSSSAWTRRQGRDSFTREAKVQGLKSRAAFKLLEINEKYRIFRRRSTVVDLGYAPGSWSQVAISCTAPGGRVVGIDVIPAQPPRGVSTIQGNFLSPAVQAEVRAYVQDPERGRAVERRSLVRDETAAGAGEDGEEGGGATEEELEEAERGYVDRERRARLMARGEEEGDGDGARHQQQQHEAGNEGDAAKAKAKAAAAAAASQKAQDKAAGRVVDVVLSDMCEPWELTSGFHKRSVTEPYFRMMNTSGIPFRDHAGSMDLCNAALNFAHDTLRTGGHFVCKFYQGAEDKALEKALRRLFDRVHRLKPEASRNESNEAYFVALRRKAAPSKADVFALPPASQGGGGGGGSEPGSAEGAA</sequence>
<dbReference type="RefSeq" id="XP_066652623.1">
    <property type="nucleotide sequence ID" value="XM_066801257.1"/>
</dbReference>
<feature type="region of interest" description="Disordered" evidence="7">
    <location>
        <begin position="205"/>
        <end position="281"/>
    </location>
</feature>
<dbReference type="InterPro" id="IPR029063">
    <property type="entry name" value="SAM-dependent_MTases_sf"/>
</dbReference>
<feature type="region of interest" description="Disordered" evidence="7">
    <location>
        <begin position="54"/>
        <end position="109"/>
    </location>
</feature>
<evidence type="ECO:0000256" key="3">
    <source>
        <dbReference type="ARBA" id="ARBA00022603"/>
    </source>
</evidence>
<gene>
    <name evidence="9" type="ORF">J3D65DRAFT_634797</name>
</gene>
<dbReference type="InterPro" id="IPR002877">
    <property type="entry name" value="RNA_MeTrfase_FtsJ_dom"/>
</dbReference>